<keyword evidence="4 6" id="KW-0472">Membrane</keyword>
<dbReference type="OrthoDB" id="288203at2759"/>
<organism evidence="8 9">
    <name type="scientific">Fomitopsis schrenkii</name>
    <name type="common">Brown rot fungus</name>
    <dbReference type="NCBI Taxonomy" id="2126942"/>
    <lineage>
        <taxon>Eukaryota</taxon>
        <taxon>Fungi</taxon>
        <taxon>Dikarya</taxon>
        <taxon>Basidiomycota</taxon>
        <taxon>Agaricomycotina</taxon>
        <taxon>Agaricomycetes</taxon>
        <taxon>Polyporales</taxon>
        <taxon>Fomitopsis</taxon>
    </lineage>
</organism>
<feature type="compositionally biased region" description="Low complexity" evidence="5">
    <location>
        <begin position="531"/>
        <end position="540"/>
    </location>
</feature>
<sequence length="642" mass="70934">MFPEAKNVANNAAKRVVDHPKGPVPVPIGHSRPLGPQFAIDYFKTPFPKIGCISRYNLGWLGDLIAGLTFGIIAVPQSILSVPKRVVLILSPAQLFATSKDDSIGPVAVMSLAVSQIIAYVHKHHPNVGYMTGSAMNIVAGQAHGLLGLSGFDIRAATYRVIIESLKHLPKTKLDAAFGMTGLRYPRRQRWFFFMPVFRSPFVIIILTIASWLYCCHRKNHAGKYPIKMLVIPRGFQHMEPPKIEKELIVALASEPPLLPLSWFSSISRFRDVPHCHRSGTLFGTYPATGSFSRSALNSKAGLLTPALGAVKLLVILVVLYGPSLAFYRIPSTGLSAVIIHTVANLVASPRQVYHYWRISPLELLICLFALLLVRFARQRGYFMSKVQLQCGNSPDAESHEVFVLRNLKPSLLKVGVKFVPPAPGEGFVYPYSALLTTTIVDCVREHMRRGRDIIVIKLSDGQWNDPGPRNRQDEHAENLKWPTLHTTVLDFSGVVVDRQVEVHFVTVLSPWVHRGLVRAALAPVPPSPKSPVRSRPSSRTAGAPARVDKAKDEESKITDAVEEERHFQEETLSVVLEDTPSFHFDLVSAVRATAVGLRAHPAVASRSSTSTLCMKQKMREEIEERLYSGPSPAVHASPFVS</sequence>
<evidence type="ECO:0000256" key="2">
    <source>
        <dbReference type="ARBA" id="ARBA00022692"/>
    </source>
</evidence>
<feature type="transmembrane region" description="Helical" evidence="6">
    <location>
        <begin position="359"/>
        <end position="377"/>
    </location>
</feature>
<feature type="domain" description="SLC26A/SulP transporter" evidence="7">
    <location>
        <begin position="280"/>
        <end position="369"/>
    </location>
</feature>
<feature type="region of interest" description="Disordered" evidence="5">
    <location>
        <begin position="523"/>
        <end position="564"/>
    </location>
</feature>
<dbReference type="HOGENOM" id="CLU_003182_8_0_1"/>
<dbReference type="FunCoup" id="S8FEE5">
    <property type="interactions" value="29"/>
</dbReference>
<dbReference type="Proteomes" id="UP000015241">
    <property type="component" value="Unassembled WGS sequence"/>
</dbReference>
<reference evidence="8 9" key="1">
    <citation type="journal article" date="2012" name="Science">
        <title>The Paleozoic origin of enzymatic lignin decomposition reconstructed from 31 fungal genomes.</title>
        <authorList>
            <person name="Floudas D."/>
            <person name="Binder M."/>
            <person name="Riley R."/>
            <person name="Barry K."/>
            <person name="Blanchette R.A."/>
            <person name="Henrissat B."/>
            <person name="Martinez A.T."/>
            <person name="Otillar R."/>
            <person name="Spatafora J.W."/>
            <person name="Yadav J.S."/>
            <person name="Aerts A."/>
            <person name="Benoit I."/>
            <person name="Boyd A."/>
            <person name="Carlson A."/>
            <person name="Copeland A."/>
            <person name="Coutinho P.M."/>
            <person name="de Vries R.P."/>
            <person name="Ferreira P."/>
            <person name="Findley K."/>
            <person name="Foster B."/>
            <person name="Gaskell J."/>
            <person name="Glotzer D."/>
            <person name="Gorecki P."/>
            <person name="Heitman J."/>
            <person name="Hesse C."/>
            <person name="Hori C."/>
            <person name="Igarashi K."/>
            <person name="Jurgens J.A."/>
            <person name="Kallen N."/>
            <person name="Kersten P."/>
            <person name="Kohler A."/>
            <person name="Kuees U."/>
            <person name="Kumar T.K.A."/>
            <person name="Kuo A."/>
            <person name="LaButti K."/>
            <person name="Larrondo L.F."/>
            <person name="Lindquist E."/>
            <person name="Ling A."/>
            <person name="Lombard V."/>
            <person name="Lucas S."/>
            <person name="Lundell T."/>
            <person name="Martin R."/>
            <person name="McLaughlin D.J."/>
            <person name="Morgenstern I."/>
            <person name="Morin E."/>
            <person name="Murat C."/>
            <person name="Nagy L.G."/>
            <person name="Nolan M."/>
            <person name="Ohm R.A."/>
            <person name="Patyshakuliyeva A."/>
            <person name="Rokas A."/>
            <person name="Ruiz-Duenas F.J."/>
            <person name="Sabat G."/>
            <person name="Salamov A."/>
            <person name="Samejima M."/>
            <person name="Schmutz J."/>
            <person name="Slot J.C."/>
            <person name="St John F."/>
            <person name="Stenlid J."/>
            <person name="Sun H."/>
            <person name="Sun S."/>
            <person name="Syed K."/>
            <person name="Tsang A."/>
            <person name="Wiebenga A."/>
            <person name="Young D."/>
            <person name="Pisabarro A."/>
            <person name="Eastwood D.C."/>
            <person name="Martin F."/>
            <person name="Cullen D."/>
            <person name="Grigoriev I.V."/>
            <person name="Hibbett D.S."/>
        </authorList>
    </citation>
    <scope>NUCLEOTIDE SEQUENCE</scope>
    <source>
        <strain evidence="9">FP-58527</strain>
    </source>
</reference>
<evidence type="ECO:0000259" key="7">
    <source>
        <dbReference type="Pfam" id="PF00916"/>
    </source>
</evidence>
<name>S8FEE5_FOMSC</name>
<proteinExistence type="predicted"/>
<comment type="subcellular location">
    <subcellularLocation>
        <location evidence="1">Membrane</location>
        <topology evidence="1">Multi-pass membrane protein</topology>
    </subcellularLocation>
</comment>
<feature type="domain" description="SLC26A/SulP transporter" evidence="7">
    <location>
        <begin position="128"/>
        <end position="254"/>
    </location>
</feature>
<evidence type="ECO:0000256" key="3">
    <source>
        <dbReference type="ARBA" id="ARBA00022989"/>
    </source>
</evidence>
<feature type="transmembrane region" description="Helical" evidence="6">
    <location>
        <begin position="327"/>
        <end position="347"/>
    </location>
</feature>
<feature type="transmembrane region" description="Helical" evidence="6">
    <location>
        <begin position="64"/>
        <end position="82"/>
    </location>
</feature>
<feature type="domain" description="SLC26A/SulP transporter" evidence="7">
    <location>
        <begin position="62"/>
        <end position="123"/>
    </location>
</feature>
<dbReference type="PANTHER" id="PTHR11814">
    <property type="entry name" value="SULFATE TRANSPORTER"/>
    <property type="match status" value="1"/>
</dbReference>
<keyword evidence="2 6" id="KW-0812">Transmembrane</keyword>
<dbReference type="STRING" id="743788.S8FEE5"/>
<evidence type="ECO:0000313" key="8">
    <source>
        <dbReference type="EMBL" id="EPS99885.1"/>
    </source>
</evidence>
<dbReference type="InParanoid" id="S8FEE5"/>
<dbReference type="InterPro" id="IPR001902">
    <property type="entry name" value="SLC26A/SulP_fam"/>
</dbReference>
<dbReference type="EMBL" id="KE504153">
    <property type="protein sequence ID" value="EPS99885.1"/>
    <property type="molecule type" value="Genomic_DNA"/>
</dbReference>
<gene>
    <name evidence="8" type="ORF">FOMPIDRAFT_126422</name>
</gene>
<protein>
    <recommendedName>
        <fullName evidence="7">SLC26A/SulP transporter domain-containing protein</fullName>
    </recommendedName>
</protein>
<feature type="transmembrane region" description="Helical" evidence="6">
    <location>
        <begin position="301"/>
        <end position="321"/>
    </location>
</feature>
<dbReference type="GO" id="GO:0055085">
    <property type="term" value="P:transmembrane transport"/>
    <property type="evidence" value="ECO:0007669"/>
    <property type="project" value="InterPro"/>
</dbReference>
<dbReference type="AlphaFoldDB" id="S8FEE5"/>
<feature type="transmembrane region" description="Helical" evidence="6">
    <location>
        <begin position="191"/>
        <end position="215"/>
    </location>
</feature>
<keyword evidence="3 6" id="KW-1133">Transmembrane helix</keyword>
<evidence type="ECO:0000256" key="5">
    <source>
        <dbReference type="SAM" id="MobiDB-lite"/>
    </source>
</evidence>
<evidence type="ECO:0000256" key="6">
    <source>
        <dbReference type="SAM" id="Phobius"/>
    </source>
</evidence>
<evidence type="ECO:0000313" key="9">
    <source>
        <dbReference type="Proteomes" id="UP000015241"/>
    </source>
</evidence>
<dbReference type="Pfam" id="PF00916">
    <property type="entry name" value="Sulfate_transp"/>
    <property type="match status" value="3"/>
</dbReference>
<accession>S8FEE5</accession>
<feature type="compositionally biased region" description="Basic and acidic residues" evidence="5">
    <location>
        <begin position="547"/>
        <end position="564"/>
    </location>
</feature>
<evidence type="ECO:0000256" key="1">
    <source>
        <dbReference type="ARBA" id="ARBA00004141"/>
    </source>
</evidence>
<dbReference type="GO" id="GO:0016020">
    <property type="term" value="C:membrane"/>
    <property type="evidence" value="ECO:0007669"/>
    <property type="project" value="UniProtKB-SubCell"/>
</dbReference>
<dbReference type="eggNOG" id="KOG0236">
    <property type="taxonomic scope" value="Eukaryota"/>
</dbReference>
<keyword evidence="9" id="KW-1185">Reference proteome</keyword>
<dbReference type="InterPro" id="IPR011547">
    <property type="entry name" value="SLC26A/SulP_dom"/>
</dbReference>
<evidence type="ECO:0000256" key="4">
    <source>
        <dbReference type="ARBA" id="ARBA00023136"/>
    </source>
</evidence>